<evidence type="ECO:0008006" key="3">
    <source>
        <dbReference type="Google" id="ProtNLM"/>
    </source>
</evidence>
<evidence type="ECO:0000313" key="1">
    <source>
        <dbReference type="EMBL" id="TKI83291.1"/>
    </source>
</evidence>
<proteinExistence type="predicted"/>
<reference evidence="1 2" key="1">
    <citation type="journal article" date="2019" name="Environ. Microbiol.">
        <title>An active ?-lactamase is a part of an orchestrated cell wall stress resistance network of Bacillus subtilis and related rhizosphere species.</title>
        <authorList>
            <person name="Bucher T."/>
            <person name="Keren-Paz A."/>
            <person name="Hausser J."/>
            <person name="Olender T."/>
            <person name="Cytryn E."/>
            <person name="Kolodkin-Gal I."/>
        </authorList>
    </citation>
    <scope>NUCLEOTIDE SEQUENCE [LARGE SCALE GENOMIC DNA]</scope>
    <source>
        <strain evidence="1 2">I32</strain>
    </source>
</reference>
<dbReference type="InterPro" id="IPR024079">
    <property type="entry name" value="MetalloPept_cat_dom_sf"/>
</dbReference>
<dbReference type="Proteomes" id="UP000308444">
    <property type="component" value="Unassembled WGS sequence"/>
</dbReference>
<gene>
    <name evidence="1" type="ORF">FC695_41350</name>
</gene>
<feature type="non-terminal residue" evidence="1">
    <location>
        <position position="124"/>
    </location>
</feature>
<dbReference type="EMBL" id="SZOH01004723">
    <property type="protein sequence ID" value="TKI83291.1"/>
    <property type="molecule type" value="Genomic_DNA"/>
</dbReference>
<sequence>MVEEAKSDWSRIPAANVKFHSAGSATNADVRVYAGNYGLDYAGIIQPFYNGGYPVEDPYDFVGNWEFVTVAINDNYMSHYNYSNTNKRKTVIHEFGHVLAMAHQDSFTESIMKQGQLNYTDPTS</sequence>
<dbReference type="GO" id="GO:0008237">
    <property type="term" value="F:metallopeptidase activity"/>
    <property type="evidence" value="ECO:0007669"/>
    <property type="project" value="InterPro"/>
</dbReference>
<accession>A0A9X9F1K8</accession>
<organism evidence="1 2">
    <name type="scientific">Bacillus cereus</name>
    <dbReference type="NCBI Taxonomy" id="1396"/>
    <lineage>
        <taxon>Bacteria</taxon>
        <taxon>Bacillati</taxon>
        <taxon>Bacillota</taxon>
        <taxon>Bacilli</taxon>
        <taxon>Bacillales</taxon>
        <taxon>Bacillaceae</taxon>
        <taxon>Bacillus</taxon>
        <taxon>Bacillus cereus group</taxon>
    </lineage>
</organism>
<dbReference type="AlphaFoldDB" id="A0A9X9F1K8"/>
<protein>
    <recommendedName>
        <fullName evidence="3">Peptidase M10 metallopeptidase domain-containing protein</fullName>
    </recommendedName>
</protein>
<comment type="caution">
    <text evidence="1">The sequence shown here is derived from an EMBL/GenBank/DDBJ whole genome shotgun (WGS) entry which is preliminary data.</text>
</comment>
<dbReference type="SUPFAM" id="SSF55486">
    <property type="entry name" value="Metalloproteases ('zincins'), catalytic domain"/>
    <property type="match status" value="1"/>
</dbReference>
<evidence type="ECO:0000313" key="2">
    <source>
        <dbReference type="Proteomes" id="UP000308444"/>
    </source>
</evidence>
<name>A0A9X9F1K8_BACCE</name>
<dbReference type="Gene3D" id="3.40.390.10">
    <property type="entry name" value="Collagenase (Catalytic Domain)"/>
    <property type="match status" value="1"/>
</dbReference>